<dbReference type="PANTHER" id="PTHR32063">
    <property type="match status" value="1"/>
</dbReference>
<dbReference type="SUPFAM" id="SSF82866">
    <property type="entry name" value="Multidrug efflux transporter AcrB transmembrane domain"/>
    <property type="match status" value="2"/>
</dbReference>
<dbReference type="SUPFAM" id="SSF82714">
    <property type="entry name" value="Multidrug efflux transporter AcrB TolC docking domain, DN and DC subdomains"/>
    <property type="match status" value="2"/>
</dbReference>
<sequence length="1089" mass="117603">MRFIELCTRRPVAISMLTFAVLLFGLVSQSRLALTLLPDLSYPTLTIRTELPGGAPEEVETLLSKPIEEALGIVRNVRQVRSVSLAERSDVTLEFNWGTPMDFAVLDVREKLDALELPRESGRPVVLRFDPSQEPIMRYGLALKSADPTVADEATLKRLRRIAEDLVQKPMEGVDGVAAVKIAGGLEDEVQVLVDMTRLAQFGLTLEQVAGRLAAENANISGGRIEQGTSSYLVRTLNQFGSLEEMRTTIVATRSDRPIYLDDVAEIRQGAKRREAIIRIDGGEAVEISMYKEGDANTVAVAQRIKERVERLVKELPPDLAIQPLYDQSLFIQHAIDEVKSAAIEGGVLAILILYLFLRNAWTTAIVAVAIPISVIATFNVMYGAGLSLNIMSLGGIALAIGMLVDDAIVVLENIHRQQELGLPPHAAAVTGTAQVAGAVTASTLTTVAVFFPMVFVQGIAGQLFADQALVVSGALMFSLLVALTLIPMLAARASGRAMSPPVRADTPTPVPLRSGLARIRHGTLEILPSLLLWPFVQLARLGSLILGVALSPLAAQWQRAFGRFEQRYLHLLEWSLAHRGAVLALAGLLFALSLALLPRIGVELIPPFNQGEFRAELQLPPGTPLEHTDAVLADVSRTLRDDSDLHGWVATYYTVAGTGNRLDANPETGGENFGTINIVLGPTAFARETEVIARLSQRLDRVPGASYRYSRPTLFTLKTPLEIEFAGYDLAELERASEALRTRLLASDRFTEVGSTRAPGHPEIQVRFDQERAARLGLDTAVLAERVAHLVHGRVATRYRIGDREIDVLVRGGEDTRASLEALRNMSVNPESPQPVRLSSIAEIRLATGPSEIRRVDQQRVIVVSANIAHGDLGEAISEIESMLEALPLPEGLTTRIAGQSEEMKLSFRSLTMALALAIFLVYLVMAAQFESLLHPFVILFTIPLAAIGAIVSLYVTGSVINVVALIGMIVLAGIVVKNGIVLIDLVNQLRAQGHAVRAAILDAGRSRLRPILMTTLTTVLGLLPMAIGTGEGAEVRQPMAITVIGGLTVSTLLTLVVIPVVYALVVREPGADPAIPDRATDAHGSGQ</sequence>
<dbReference type="GO" id="GO:0005886">
    <property type="term" value="C:plasma membrane"/>
    <property type="evidence" value="ECO:0007669"/>
    <property type="project" value="TreeGrafter"/>
</dbReference>
<keyword evidence="1" id="KW-0472">Membrane</keyword>
<evidence type="ECO:0000256" key="1">
    <source>
        <dbReference type="SAM" id="Phobius"/>
    </source>
</evidence>
<keyword evidence="1" id="KW-0812">Transmembrane</keyword>
<feature type="transmembrane region" description="Helical" evidence="1">
    <location>
        <begin position="964"/>
        <end position="989"/>
    </location>
</feature>
<organism evidence="2 3">
    <name type="scientific">Fontimonas thermophila</name>
    <dbReference type="NCBI Taxonomy" id="1076937"/>
    <lineage>
        <taxon>Bacteria</taxon>
        <taxon>Pseudomonadati</taxon>
        <taxon>Pseudomonadota</taxon>
        <taxon>Gammaproteobacteria</taxon>
        <taxon>Nevskiales</taxon>
        <taxon>Nevskiaceae</taxon>
        <taxon>Fontimonas</taxon>
    </lineage>
</organism>
<dbReference type="Gene3D" id="3.30.70.1440">
    <property type="entry name" value="Multidrug efflux transporter AcrB pore domain"/>
    <property type="match status" value="1"/>
</dbReference>
<dbReference type="Pfam" id="PF00873">
    <property type="entry name" value="ACR_tran"/>
    <property type="match status" value="2"/>
</dbReference>
<dbReference type="PRINTS" id="PR00702">
    <property type="entry name" value="ACRIFLAVINRP"/>
</dbReference>
<dbReference type="SUPFAM" id="SSF82693">
    <property type="entry name" value="Multidrug efflux transporter AcrB pore domain, PN1, PN2, PC1 and PC2 subdomains"/>
    <property type="match status" value="3"/>
</dbReference>
<dbReference type="Gene3D" id="1.20.1640.10">
    <property type="entry name" value="Multidrug efflux transporter AcrB transmembrane domain"/>
    <property type="match status" value="2"/>
</dbReference>
<dbReference type="Gene3D" id="3.30.70.1320">
    <property type="entry name" value="Multidrug efflux transporter AcrB pore domain like"/>
    <property type="match status" value="1"/>
</dbReference>
<proteinExistence type="predicted"/>
<dbReference type="InterPro" id="IPR027463">
    <property type="entry name" value="AcrB_DN_DC_subdom"/>
</dbReference>
<feature type="transmembrane region" description="Helical" evidence="1">
    <location>
        <begin position="1041"/>
        <end position="1067"/>
    </location>
</feature>
<feature type="transmembrane region" description="Helical" evidence="1">
    <location>
        <begin position="1010"/>
        <end position="1029"/>
    </location>
</feature>
<dbReference type="RefSeq" id="WP_091529970.1">
    <property type="nucleotide sequence ID" value="NZ_FOOC01000001.1"/>
</dbReference>
<dbReference type="Gene3D" id="3.30.70.1430">
    <property type="entry name" value="Multidrug efflux transporter AcrB pore domain"/>
    <property type="match status" value="2"/>
</dbReference>
<evidence type="ECO:0000313" key="3">
    <source>
        <dbReference type="Proteomes" id="UP000199771"/>
    </source>
</evidence>
<feature type="transmembrane region" description="Helical" evidence="1">
    <location>
        <begin position="469"/>
        <end position="491"/>
    </location>
</feature>
<feature type="transmembrane region" description="Helical" evidence="1">
    <location>
        <begin position="907"/>
        <end position="926"/>
    </location>
</feature>
<dbReference type="AlphaFoldDB" id="A0A1I2H2S1"/>
<dbReference type="PANTHER" id="PTHR32063:SF0">
    <property type="entry name" value="SWARMING MOTILITY PROTEIN SWRC"/>
    <property type="match status" value="1"/>
</dbReference>
<dbReference type="OrthoDB" id="5287122at2"/>
<dbReference type="Proteomes" id="UP000199771">
    <property type="component" value="Unassembled WGS sequence"/>
</dbReference>
<feature type="transmembrane region" description="Helical" evidence="1">
    <location>
        <begin position="938"/>
        <end position="958"/>
    </location>
</feature>
<name>A0A1I2H2S1_9GAMM</name>
<dbReference type="InterPro" id="IPR001036">
    <property type="entry name" value="Acrflvin-R"/>
</dbReference>
<keyword evidence="1" id="KW-1133">Transmembrane helix</keyword>
<dbReference type="STRING" id="1076937.SAMN04488120_101102"/>
<gene>
    <name evidence="2" type="ORF">SAMN04488120_101102</name>
</gene>
<accession>A0A1I2H2S1</accession>
<feature type="transmembrane region" description="Helical" evidence="1">
    <location>
        <begin position="339"/>
        <end position="358"/>
    </location>
</feature>
<protein>
    <submittedName>
        <fullName evidence="2">Multidrug efflux pump subunit AcrB</fullName>
    </submittedName>
</protein>
<dbReference type="EMBL" id="FOOC01000001">
    <property type="protein sequence ID" value="SFF23828.1"/>
    <property type="molecule type" value="Genomic_DNA"/>
</dbReference>
<keyword evidence="3" id="KW-1185">Reference proteome</keyword>
<dbReference type="GO" id="GO:0042910">
    <property type="term" value="F:xenobiotic transmembrane transporter activity"/>
    <property type="evidence" value="ECO:0007669"/>
    <property type="project" value="TreeGrafter"/>
</dbReference>
<reference evidence="2 3" key="1">
    <citation type="submission" date="2016-10" db="EMBL/GenBank/DDBJ databases">
        <authorList>
            <person name="de Groot N.N."/>
        </authorList>
    </citation>
    <scope>NUCLEOTIDE SEQUENCE [LARGE SCALE GENOMIC DNA]</scope>
    <source>
        <strain evidence="2 3">DSM 23609</strain>
    </source>
</reference>
<dbReference type="Gene3D" id="3.30.2090.10">
    <property type="entry name" value="Multidrug efflux transporter AcrB TolC docking domain, DN and DC subdomains"/>
    <property type="match status" value="2"/>
</dbReference>
<evidence type="ECO:0000313" key="2">
    <source>
        <dbReference type="EMBL" id="SFF23828.1"/>
    </source>
</evidence>
<feature type="transmembrane region" description="Helical" evidence="1">
    <location>
        <begin position="532"/>
        <end position="556"/>
    </location>
</feature>
<feature type="transmembrane region" description="Helical" evidence="1">
    <location>
        <begin position="365"/>
        <end position="385"/>
    </location>
</feature>
<feature type="transmembrane region" description="Helical" evidence="1">
    <location>
        <begin position="577"/>
        <end position="598"/>
    </location>
</feature>